<evidence type="ECO:0000313" key="4">
    <source>
        <dbReference type="Proteomes" id="UP000324629"/>
    </source>
</evidence>
<protein>
    <submittedName>
        <fullName evidence="3">Uncharacterized protein</fullName>
    </submittedName>
</protein>
<evidence type="ECO:0000256" key="2">
    <source>
        <dbReference type="SAM" id="SignalP"/>
    </source>
</evidence>
<keyword evidence="2" id="KW-0732">Signal</keyword>
<feature type="signal peptide" evidence="2">
    <location>
        <begin position="1"/>
        <end position="18"/>
    </location>
</feature>
<feature type="chain" id="PRO_5023873990" evidence="2">
    <location>
        <begin position="19"/>
        <end position="392"/>
    </location>
</feature>
<proteinExistence type="predicted"/>
<organism evidence="3 4">
    <name type="scientific">Paragonimus westermani</name>
    <dbReference type="NCBI Taxonomy" id="34504"/>
    <lineage>
        <taxon>Eukaryota</taxon>
        <taxon>Metazoa</taxon>
        <taxon>Spiralia</taxon>
        <taxon>Lophotrochozoa</taxon>
        <taxon>Platyhelminthes</taxon>
        <taxon>Trematoda</taxon>
        <taxon>Digenea</taxon>
        <taxon>Plagiorchiida</taxon>
        <taxon>Troglotremata</taxon>
        <taxon>Troglotrematidae</taxon>
        <taxon>Paragonimus</taxon>
    </lineage>
</organism>
<gene>
    <name evidence="3" type="ORF">DEA37_0015198</name>
</gene>
<evidence type="ECO:0000313" key="3">
    <source>
        <dbReference type="EMBL" id="KAA3681674.1"/>
    </source>
</evidence>
<sequence>MRIGKLLAITTLLLGVFGRKDSYCCLRGANICRCPRVYLLSALNTGCPTKLEASQLKTTQLLTKIDGTVPPGLYSLVAFSLDDLDSLTGRYFAWVVFLVVNIDSEKCLNSQNLCSLTSLTDVHISSCSAATGSQTRMNLFLLRQNRSLAIQDFNWDMDVASKWDMPPERHIMGYEIFGDPALYQRSPERGNQYELIKCRKHSQLDQITRQIDRAYGAEEIEAYLFTESLPFARRLHLSSMDEMIRLTERMMELEKIQCDLQQELRREHYHSSLHHVMRLCPEFDLHNLLQQVSEQQMVDTLRRLNSRAQIRLAELRQEYAILSKIRQLSMTNINTPNTHHHLDTQHMIDAAYARPYWKALYRATRISSKLELYAEIIYNVTKTVPELSLGLD</sequence>
<keyword evidence="4" id="KW-1185">Reference proteome</keyword>
<comment type="caution">
    <text evidence="3">The sequence shown here is derived from an EMBL/GenBank/DDBJ whole genome shotgun (WGS) entry which is preliminary data.</text>
</comment>
<dbReference type="Proteomes" id="UP000324629">
    <property type="component" value="Unassembled WGS sequence"/>
</dbReference>
<accession>A0A5J4P1C4</accession>
<dbReference type="EMBL" id="QNGE01000151">
    <property type="protein sequence ID" value="KAA3681674.1"/>
    <property type="molecule type" value="Genomic_DNA"/>
</dbReference>
<evidence type="ECO:0000256" key="1">
    <source>
        <dbReference type="SAM" id="Coils"/>
    </source>
</evidence>
<feature type="coiled-coil region" evidence="1">
    <location>
        <begin position="298"/>
        <end position="325"/>
    </location>
</feature>
<dbReference type="AlphaFoldDB" id="A0A5J4P1C4"/>
<reference evidence="3 4" key="1">
    <citation type="journal article" date="2019" name="Gigascience">
        <title>Whole-genome sequence of the oriental lung fluke Paragonimus westermani.</title>
        <authorList>
            <person name="Oey H."/>
            <person name="Zakrzewski M."/>
            <person name="Narain K."/>
            <person name="Devi K.R."/>
            <person name="Agatsuma T."/>
            <person name="Nawaratna S."/>
            <person name="Gobert G.N."/>
            <person name="Jones M.K."/>
            <person name="Ragan M.A."/>
            <person name="McManus D.P."/>
            <person name="Krause L."/>
        </authorList>
    </citation>
    <scope>NUCLEOTIDE SEQUENCE [LARGE SCALE GENOMIC DNA]</scope>
    <source>
        <strain evidence="3 4">IND2009</strain>
    </source>
</reference>
<name>A0A5J4P1C4_9TREM</name>
<keyword evidence="1" id="KW-0175">Coiled coil</keyword>